<evidence type="ECO:0000313" key="1">
    <source>
        <dbReference type="EMBL" id="KAI7757611.1"/>
    </source>
</evidence>
<evidence type="ECO:0000313" key="2">
    <source>
        <dbReference type="Proteomes" id="UP001206925"/>
    </source>
</evidence>
<protein>
    <submittedName>
        <fullName evidence="1">Uncharacterized protein</fullName>
    </submittedName>
</protein>
<comment type="caution">
    <text evidence="1">The sequence shown here is derived from an EMBL/GenBank/DDBJ whole genome shotgun (WGS) entry which is preliminary data.</text>
</comment>
<organism evidence="1 2">
    <name type="scientific">Ambrosia artemisiifolia</name>
    <name type="common">Common ragweed</name>
    <dbReference type="NCBI Taxonomy" id="4212"/>
    <lineage>
        <taxon>Eukaryota</taxon>
        <taxon>Viridiplantae</taxon>
        <taxon>Streptophyta</taxon>
        <taxon>Embryophyta</taxon>
        <taxon>Tracheophyta</taxon>
        <taxon>Spermatophyta</taxon>
        <taxon>Magnoliopsida</taxon>
        <taxon>eudicotyledons</taxon>
        <taxon>Gunneridae</taxon>
        <taxon>Pentapetalae</taxon>
        <taxon>asterids</taxon>
        <taxon>campanulids</taxon>
        <taxon>Asterales</taxon>
        <taxon>Asteraceae</taxon>
        <taxon>Asteroideae</taxon>
        <taxon>Heliantheae alliance</taxon>
        <taxon>Heliantheae</taxon>
        <taxon>Ambrosia</taxon>
    </lineage>
</organism>
<dbReference type="AlphaFoldDB" id="A0AAD5DF84"/>
<keyword evidence="2" id="KW-1185">Reference proteome</keyword>
<name>A0AAD5DF84_AMBAR</name>
<gene>
    <name evidence="1" type="ORF">M8C21_016502</name>
</gene>
<dbReference type="Proteomes" id="UP001206925">
    <property type="component" value="Unassembled WGS sequence"/>
</dbReference>
<reference evidence="1" key="1">
    <citation type="submission" date="2022-06" db="EMBL/GenBank/DDBJ databases">
        <title>Uncovering the hologenomic basis of an extraordinary plant invasion.</title>
        <authorList>
            <person name="Bieker V.C."/>
            <person name="Martin M.D."/>
            <person name="Gilbert T."/>
            <person name="Hodgins K."/>
            <person name="Battlay P."/>
            <person name="Petersen B."/>
            <person name="Wilson J."/>
        </authorList>
    </citation>
    <scope>NUCLEOTIDE SEQUENCE</scope>
    <source>
        <strain evidence="1">AA19_3_7</strain>
        <tissue evidence="1">Leaf</tissue>
    </source>
</reference>
<sequence length="94" mass="10927">MQQAPKGTWCQRYNGAKSPSSVVHHLIYPEWHDTPFHFKCQWVTQQLQMSLLSQTFLGLDIEQASREGCLNIYADANYFLGKWKALQKVIVKEI</sequence>
<dbReference type="EMBL" id="JAMZMK010000097">
    <property type="protein sequence ID" value="KAI7757611.1"/>
    <property type="molecule type" value="Genomic_DNA"/>
</dbReference>
<proteinExistence type="predicted"/>
<accession>A0AAD5DF84</accession>